<comment type="caution">
    <text evidence="1">The sequence shown here is derived from an EMBL/GenBank/DDBJ whole genome shotgun (WGS) entry which is preliminary data.</text>
</comment>
<evidence type="ECO:0000313" key="1">
    <source>
        <dbReference type="EMBL" id="PAP76584.1"/>
    </source>
</evidence>
<protein>
    <recommendedName>
        <fullName evidence="3">DUF1508 domain-containing protein</fullName>
    </recommendedName>
</protein>
<accession>A0A271J0K8</accession>
<sequence length="72" mass="7879">MSPSRAVFAHRGFQLRLRAEAGTFAFEIRDRDLTLHTSAPDFRSPHAAERAARRFVDDALGAFAAASNAYAA</sequence>
<name>A0A271J0K8_9BACT</name>
<dbReference type="AlphaFoldDB" id="A0A271J0K8"/>
<dbReference type="EMBL" id="MQWD01000001">
    <property type="protein sequence ID" value="PAP76584.1"/>
    <property type="molecule type" value="Genomic_DNA"/>
</dbReference>
<dbReference type="RefSeq" id="WP_095510243.1">
    <property type="nucleotide sequence ID" value="NZ_MQWD01000001.1"/>
</dbReference>
<dbReference type="OrthoDB" id="1525326at2"/>
<keyword evidence="2" id="KW-1185">Reference proteome</keyword>
<organism evidence="1 2">
    <name type="scientific">Rubrivirga marina</name>
    <dbReference type="NCBI Taxonomy" id="1196024"/>
    <lineage>
        <taxon>Bacteria</taxon>
        <taxon>Pseudomonadati</taxon>
        <taxon>Rhodothermota</taxon>
        <taxon>Rhodothermia</taxon>
        <taxon>Rhodothermales</taxon>
        <taxon>Rubricoccaceae</taxon>
        <taxon>Rubrivirga</taxon>
    </lineage>
</organism>
<dbReference type="Proteomes" id="UP000216339">
    <property type="component" value="Unassembled WGS sequence"/>
</dbReference>
<proteinExistence type="predicted"/>
<evidence type="ECO:0008006" key="3">
    <source>
        <dbReference type="Google" id="ProtNLM"/>
    </source>
</evidence>
<reference evidence="1 2" key="1">
    <citation type="submission" date="2016-11" db="EMBL/GenBank/DDBJ databases">
        <title>Study of marine rhodopsin-containing bacteria.</title>
        <authorList>
            <person name="Yoshizawa S."/>
            <person name="Kumagai Y."/>
            <person name="Kogure K."/>
        </authorList>
    </citation>
    <scope>NUCLEOTIDE SEQUENCE [LARGE SCALE GENOMIC DNA]</scope>
    <source>
        <strain evidence="1 2">SAORIC-28</strain>
    </source>
</reference>
<evidence type="ECO:0000313" key="2">
    <source>
        <dbReference type="Proteomes" id="UP000216339"/>
    </source>
</evidence>
<gene>
    <name evidence="1" type="ORF">BSZ37_09095</name>
</gene>